<reference evidence="3" key="1">
    <citation type="submission" date="2016-04" db="EMBL/GenBank/DDBJ databases">
        <authorList>
            <person name="Evans L.H."/>
            <person name="Alamgir A."/>
            <person name="Owens N."/>
            <person name="Weber N.D."/>
            <person name="Virtaneva K."/>
            <person name="Barbian K."/>
            <person name="Babar A."/>
            <person name="Rosenke K."/>
        </authorList>
    </citation>
    <scope>NUCLEOTIDE SEQUENCE</scope>
    <source>
        <strain evidence="3">86</strain>
    </source>
</reference>
<dbReference type="InterPro" id="IPR003331">
    <property type="entry name" value="UDP_GlcNAc_Epimerase_2_dom"/>
</dbReference>
<feature type="domain" description="UDP-N-acetylglucosamine 2-epimerase" evidence="2">
    <location>
        <begin position="27"/>
        <end position="353"/>
    </location>
</feature>
<dbReference type="EC" id="5.1.3.14" evidence="3"/>
<dbReference type="Pfam" id="PF02350">
    <property type="entry name" value="Epimerase_2"/>
    <property type="match status" value="1"/>
</dbReference>
<dbReference type="CDD" id="cd03786">
    <property type="entry name" value="GTB_UDP-GlcNAc_2-Epimerase"/>
    <property type="match status" value="1"/>
</dbReference>
<proteinExistence type="inferred from homology"/>
<gene>
    <name evidence="3" type="ORF">KL86DPRO_70097</name>
</gene>
<dbReference type="AlphaFoldDB" id="A0A212KGS5"/>
<organism evidence="3">
    <name type="scientific">uncultured delta proteobacterium</name>
    <dbReference type="NCBI Taxonomy" id="34034"/>
    <lineage>
        <taxon>Bacteria</taxon>
        <taxon>Deltaproteobacteria</taxon>
        <taxon>environmental samples</taxon>
    </lineage>
</organism>
<dbReference type="SUPFAM" id="SSF53756">
    <property type="entry name" value="UDP-Glycosyltransferase/glycogen phosphorylase"/>
    <property type="match status" value="1"/>
</dbReference>
<protein>
    <submittedName>
        <fullName evidence="3">UDP-N-acetylglucosamine 2-epimerase</fullName>
        <ecNumber evidence="3">5.1.3.14</ecNumber>
    </submittedName>
</protein>
<evidence type="ECO:0000259" key="2">
    <source>
        <dbReference type="Pfam" id="PF02350"/>
    </source>
</evidence>
<accession>A0A212KGS5</accession>
<dbReference type="PANTHER" id="PTHR43174">
    <property type="entry name" value="UDP-N-ACETYLGLUCOSAMINE 2-EPIMERASE"/>
    <property type="match status" value="1"/>
</dbReference>
<dbReference type="GO" id="GO:0008761">
    <property type="term" value="F:UDP-N-acetylglucosamine 2-epimerase activity"/>
    <property type="evidence" value="ECO:0007669"/>
    <property type="project" value="UniProtKB-EC"/>
</dbReference>
<evidence type="ECO:0000256" key="1">
    <source>
        <dbReference type="RuleBase" id="RU003513"/>
    </source>
</evidence>
<dbReference type="Gene3D" id="3.40.50.2000">
    <property type="entry name" value="Glycogen Phosphorylase B"/>
    <property type="match status" value="2"/>
</dbReference>
<comment type="similarity">
    <text evidence="1">Belongs to the UDP-N-acetylglucosamine 2-epimerase family.</text>
</comment>
<evidence type="ECO:0000313" key="3">
    <source>
        <dbReference type="EMBL" id="SBW10934.1"/>
    </source>
</evidence>
<keyword evidence="1 3" id="KW-0413">Isomerase</keyword>
<sequence length="359" mass="40249">MKVMTVLGTRPEIIRLSRVIPLLDSLCEHVVVFTGQNYDPRLSTLFFDDLGIRKADYSLETRAESTWGQIGNILRETEAVLRKEKPDRFLVLGDTNSALTAMIAKRQGVTVYHMEAGNRCFDDRVPEEVNRRVIDHSSDVLLPYTNRSRDHLLREAFHPNRVYVTGNPIKEVMDYYSPWVEASEILKTLGVTAGEYFLVTLHRAENVDIPERLASFMAAFGALAARYAVPVLLSLHPHTRARLADNGIATPKGVVFLDPPGFFDFVRLEKDAKALLSDSGTVQEEGCIMGVPTVTLRDVTERPETLECGSNILSGCSSEEIQRCLDMVLSRSAFWTPPAEYLETEVSRTVANIVLGYRL</sequence>
<dbReference type="PANTHER" id="PTHR43174:SF1">
    <property type="entry name" value="UDP-N-ACETYLGLUCOSAMINE 2-EPIMERASE"/>
    <property type="match status" value="1"/>
</dbReference>
<name>A0A212KGS5_9DELT</name>
<dbReference type="NCBIfam" id="TIGR00236">
    <property type="entry name" value="wecB"/>
    <property type="match status" value="1"/>
</dbReference>
<dbReference type="InterPro" id="IPR029767">
    <property type="entry name" value="WecB-like"/>
</dbReference>
<dbReference type="EMBL" id="FLUQ01000007">
    <property type="protein sequence ID" value="SBW10934.1"/>
    <property type="molecule type" value="Genomic_DNA"/>
</dbReference>